<reference evidence="1 2" key="1">
    <citation type="submission" date="2019-12" db="EMBL/GenBank/DDBJ databases">
        <title>Genome sequencing and assembly of endphytes of Porphyra tenera.</title>
        <authorList>
            <person name="Park J.M."/>
            <person name="Shin R."/>
            <person name="Jo S.H."/>
        </authorList>
    </citation>
    <scope>NUCLEOTIDE SEQUENCE [LARGE SCALE GENOMIC DNA]</scope>
    <source>
        <strain evidence="1 2">GPM3</strain>
    </source>
</reference>
<evidence type="ECO:0000313" key="2">
    <source>
        <dbReference type="Proteomes" id="UP000509761"/>
    </source>
</evidence>
<protein>
    <submittedName>
        <fullName evidence="1">Uncharacterized protein</fullName>
    </submittedName>
</protein>
<dbReference type="RefSeq" id="WP_022520569.1">
    <property type="nucleotide sequence ID" value="NZ_CP054580.1"/>
</dbReference>
<dbReference type="Proteomes" id="UP000509761">
    <property type="component" value="Chromosome"/>
</dbReference>
<accession>A0A653MTC6</accession>
<dbReference type="GeneID" id="69284637"/>
<keyword evidence="2" id="KW-1185">Reference proteome</keyword>
<proteinExistence type="predicted"/>
<dbReference type="NCBIfam" id="NF038354">
    <property type="entry name" value="trnsprt_adja_43"/>
    <property type="match status" value="1"/>
</dbReference>
<accession>A0A6N0YSI4</accession>
<dbReference type="EMBL" id="CP054580">
    <property type="protein sequence ID" value="QKS22392.1"/>
    <property type="molecule type" value="Genomic_DNA"/>
</dbReference>
<name>A0A653MTC6_9GAMM</name>
<evidence type="ECO:0000313" key="1">
    <source>
        <dbReference type="EMBL" id="QKS22392.1"/>
    </source>
</evidence>
<dbReference type="InterPro" id="IPR049820">
    <property type="entry name" value="Trnsprt_adja_ssu-like"/>
</dbReference>
<gene>
    <name evidence="1" type="ORF">FX987_00134</name>
</gene>
<sequence>MQTFILALYVLIWPLISLVIFAVIGIATVKDIRIARRDKRELV</sequence>
<dbReference type="AlphaFoldDB" id="A0A653MTC6"/>
<organism evidence="1 2">
    <name type="scientific">Vreelandella titanicae</name>
    <dbReference type="NCBI Taxonomy" id="664683"/>
    <lineage>
        <taxon>Bacteria</taxon>
        <taxon>Pseudomonadati</taxon>
        <taxon>Pseudomonadota</taxon>
        <taxon>Gammaproteobacteria</taxon>
        <taxon>Oceanospirillales</taxon>
        <taxon>Halomonadaceae</taxon>
        <taxon>Vreelandella</taxon>
    </lineage>
</organism>